<reference evidence="8" key="1">
    <citation type="submission" date="2016-11" db="UniProtKB">
        <authorList>
            <consortium name="WormBaseParasite"/>
        </authorList>
    </citation>
    <scope>IDENTIFICATION</scope>
</reference>
<feature type="region of interest" description="Disordered" evidence="6">
    <location>
        <begin position="240"/>
        <end position="281"/>
    </location>
</feature>
<dbReference type="WBParaSite" id="maker-unitig_36315-snap-gene-0.2-mRNA-1">
    <property type="protein sequence ID" value="maker-unitig_36315-snap-gene-0.2-mRNA-1"/>
    <property type="gene ID" value="maker-unitig_36315-snap-gene-0.2"/>
</dbReference>
<evidence type="ECO:0000313" key="7">
    <source>
        <dbReference type="Proteomes" id="UP000095280"/>
    </source>
</evidence>
<feature type="region of interest" description="Disordered" evidence="6">
    <location>
        <begin position="171"/>
        <end position="198"/>
    </location>
</feature>
<keyword evidence="7" id="KW-1185">Reference proteome</keyword>
<evidence type="ECO:0000256" key="5">
    <source>
        <dbReference type="ARBA" id="ARBA00023136"/>
    </source>
</evidence>
<dbReference type="PANTHER" id="PTHR12546">
    <property type="entry name" value="FER-1-LIKE"/>
    <property type="match status" value="1"/>
</dbReference>
<dbReference type="GO" id="GO:0016020">
    <property type="term" value="C:membrane"/>
    <property type="evidence" value="ECO:0007669"/>
    <property type="project" value="UniProtKB-SubCell"/>
</dbReference>
<dbReference type="AlphaFoldDB" id="A0A1I8FIV0"/>
<sequence length="655" mass="73202">VLARLQASTKPARDCASRDKLFLRKQAGREGPGPVGLDSAVPAEAATLAGPFREAATSLWRLCRWLPGDPMRRRRPPVGVGERRVLEFRAYVFMARNLIGSDEIRPVRRVRRVCHWGPGGQHSRDPGVAEPVWDRTLSVTPLIIYLNEVDVLNHPPVVVVEVFDDDTIDARFRREPRADPDSQREYPERQQRPDGDDSDATTFRVIICRCRSRCGPAGAYRIEVLFWGVRDLARGGGAATRRKLAGRSQRNLSTGQGTAGEGTRKAAAGGQTLPRAAKPASAAPKCIRAPATDKAHALHFSSQCPKHALCGLINPDAAVNRWYWPSADVQWRGQAGNSGAHEYSLASRGTPRAPRLNRKFWRDYTSAELQTHRAPVRPAQAALPAITAEAAGSELGQSSEARKPWTRRRRKRSRDDSRNCADDGFAEAATEKVVAHRESEDLLEMDWWAASTRLIDNLDDELRKKRQKLLKKKKRKERRFRLPFGEHARAAYLAEKHEDDDEQQGGRPHGEDNGWLEDSARAESRAVGIFKGNCASNQISQAEFEAPEPLQSVHPAQRPTVENPSLCGRVYIVRAWICTQLTPTASPNLPHPGPRNTTINEKENYIPKQLSGVRKCFELEAKFPQDSGLAARIDLENRLYSRHRATCGLHDRVFN</sequence>
<accession>A0A1I8FIV0</accession>
<dbReference type="PANTHER" id="PTHR12546:SF60">
    <property type="entry name" value="MISFIRE, ISOFORM F"/>
    <property type="match status" value="1"/>
</dbReference>
<feature type="region of interest" description="Disordered" evidence="6">
    <location>
        <begin position="388"/>
        <end position="423"/>
    </location>
</feature>
<evidence type="ECO:0000256" key="4">
    <source>
        <dbReference type="ARBA" id="ARBA00022989"/>
    </source>
</evidence>
<proteinExistence type="predicted"/>
<keyword evidence="5" id="KW-0472">Membrane</keyword>
<feature type="region of interest" description="Disordered" evidence="6">
    <location>
        <begin position="496"/>
        <end position="515"/>
    </location>
</feature>
<evidence type="ECO:0000256" key="2">
    <source>
        <dbReference type="ARBA" id="ARBA00022692"/>
    </source>
</evidence>
<evidence type="ECO:0000256" key="6">
    <source>
        <dbReference type="SAM" id="MobiDB-lite"/>
    </source>
</evidence>
<keyword evidence="3" id="KW-0677">Repeat</keyword>
<dbReference type="GO" id="GO:0007009">
    <property type="term" value="P:plasma membrane organization"/>
    <property type="evidence" value="ECO:0007669"/>
    <property type="project" value="TreeGrafter"/>
</dbReference>
<keyword evidence="4" id="KW-1133">Transmembrane helix</keyword>
<name>A0A1I8FIV0_9PLAT</name>
<keyword evidence="2" id="KW-0812">Transmembrane</keyword>
<evidence type="ECO:0000313" key="8">
    <source>
        <dbReference type="WBParaSite" id="maker-unitig_36315-snap-gene-0.2-mRNA-1"/>
    </source>
</evidence>
<protein>
    <submittedName>
        <fullName evidence="8">C2 domain-containing protein</fullName>
    </submittedName>
</protein>
<feature type="compositionally biased region" description="Basic and acidic residues" evidence="6">
    <location>
        <begin position="171"/>
        <end position="195"/>
    </location>
</feature>
<evidence type="ECO:0000256" key="1">
    <source>
        <dbReference type="ARBA" id="ARBA00004370"/>
    </source>
</evidence>
<dbReference type="InterPro" id="IPR037721">
    <property type="entry name" value="Ferlin"/>
</dbReference>
<dbReference type="Proteomes" id="UP000095280">
    <property type="component" value="Unplaced"/>
</dbReference>
<comment type="subcellular location">
    <subcellularLocation>
        <location evidence="1">Membrane</location>
    </subcellularLocation>
</comment>
<organism evidence="7 8">
    <name type="scientific">Macrostomum lignano</name>
    <dbReference type="NCBI Taxonomy" id="282301"/>
    <lineage>
        <taxon>Eukaryota</taxon>
        <taxon>Metazoa</taxon>
        <taxon>Spiralia</taxon>
        <taxon>Lophotrochozoa</taxon>
        <taxon>Platyhelminthes</taxon>
        <taxon>Rhabditophora</taxon>
        <taxon>Macrostomorpha</taxon>
        <taxon>Macrostomida</taxon>
        <taxon>Macrostomidae</taxon>
        <taxon>Macrostomum</taxon>
    </lineage>
</organism>
<evidence type="ECO:0000256" key="3">
    <source>
        <dbReference type="ARBA" id="ARBA00022737"/>
    </source>
</evidence>